<proteinExistence type="predicted"/>
<comment type="caution">
    <text evidence="1">The sequence shown here is derived from an EMBL/GenBank/DDBJ whole genome shotgun (WGS) entry which is preliminary data.</text>
</comment>
<dbReference type="Proteomes" id="UP001054252">
    <property type="component" value="Unassembled WGS sequence"/>
</dbReference>
<organism evidence="1 2">
    <name type="scientific">Rubroshorea leprosula</name>
    <dbReference type="NCBI Taxonomy" id="152421"/>
    <lineage>
        <taxon>Eukaryota</taxon>
        <taxon>Viridiplantae</taxon>
        <taxon>Streptophyta</taxon>
        <taxon>Embryophyta</taxon>
        <taxon>Tracheophyta</taxon>
        <taxon>Spermatophyta</taxon>
        <taxon>Magnoliopsida</taxon>
        <taxon>eudicotyledons</taxon>
        <taxon>Gunneridae</taxon>
        <taxon>Pentapetalae</taxon>
        <taxon>rosids</taxon>
        <taxon>malvids</taxon>
        <taxon>Malvales</taxon>
        <taxon>Dipterocarpaceae</taxon>
        <taxon>Rubroshorea</taxon>
    </lineage>
</organism>
<evidence type="ECO:0000313" key="2">
    <source>
        <dbReference type="Proteomes" id="UP001054252"/>
    </source>
</evidence>
<name>A0AAV5JA42_9ROSI</name>
<protein>
    <submittedName>
        <fullName evidence="1">Uncharacterized protein</fullName>
    </submittedName>
</protein>
<gene>
    <name evidence="1" type="ORF">SLEP1_g22736</name>
</gene>
<sequence length="249" mass="28744">MAYSMRSTENCHPIHEGIYPKINFMQGANPKAIKELFSYNFVNCIYLSKDNEEVSELPEVIRQGVKDFKTCTKAQGVVFVKIYSAVLEWEKSQYFPSHHIVQIGIQSKKIKVEANEDQNFQDFEKSLCGIEFIQERQALGFKVVLQTFDRTIEMRKTWTYGFSKEISMVSTGARLMTSISLFKIKQKRKEIFENLVPTNKAVHNRLCKLLKHDNHYGFCYKKESAKGKVEAPCDKGTTSSNNEEDLIIL</sequence>
<dbReference type="AlphaFoldDB" id="A0AAV5JA42"/>
<dbReference type="EMBL" id="BPVZ01000034">
    <property type="protein sequence ID" value="GKV11479.1"/>
    <property type="molecule type" value="Genomic_DNA"/>
</dbReference>
<keyword evidence="2" id="KW-1185">Reference proteome</keyword>
<reference evidence="1 2" key="1">
    <citation type="journal article" date="2021" name="Commun. Biol.">
        <title>The genome of Shorea leprosula (Dipterocarpaceae) highlights the ecological relevance of drought in aseasonal tropical rainforests.</title>
        <authorList>
            <person name="Ng K.K.S."/>
            <person name="Kobayashi M.J."/>
            <person name="Fawcett J.A."/>
            <person name="Hatakeyama M."/>
            <person name="Paape T."/>
            <person name="Ng C.H."/>
            <person name="Ang C.C."/>
            <person name="Tnah L.H."/>
            <person name="Lee C.T."/>
            <person name="Nishiyama T."/>
            <person name="Sese J."/>
            <person name="O'Brien M.J."/>
            <person name="Copetti D."/>
            <person name="Mohd Noor M.I."/>
            <person name="Ong R.C."/>
            <person name="Putra M."/>
            <person name="Sireger I.Z."/>
            <person name="Indrioko S."/>
            <person name="Kosugi Y."/>
            <person name="Izuno A."/>
            <person name="Isagi Y."/>
            <person name="Lee S.L."/>
            <person name="Shimizu K.K."/>
        </authorList>
    </citation>
    <scope>NUCLEOTIDE SEQUENCE [LARGE SCALE GENOMIC DNA]</scope>
    <source>
        <strain evidence="1">214</strain>
    </source>
</reference>
<accession>A0AAV5JA42</accession>
<evidence type="ECO:0000313" key="1">
    <source>
        <dbReference type="EMBL" id="GKV11479.1"/>
    </source>
</evidence>